<dbReference type="Gene3D" id="3.40.630.30">
    <property type="match status" value="1"/>
</dbReference>
<dbReference type="Pfam" id="PF00583">
    <property type="entry name" value="Acetyltransf_1"/>
    <property type="match status" value="1"/>
</dbReference>
<protein>
    <submittedName>
        <fullName evidence="2">GNAT family N-acetyltransferase</fullName>
    </submittedName>
</protein>
<dbReference type="Proteomes" id="UP000298246">
    <property type="component" value="Unassembled WGS sequence"/>
</dbReference>
<evidence type="ECO:0000313" key="2">
    <source>
        <dbReference type="EMBL" id="TFE90914.1"/>
    </source>
</evidence>
<keyword evidence="2" id="KW-0808">Transferase</keyword>
<dbReference type="AlphaFoldDB" id="A0A4Y8Q9W8"/>
<dbReference type="InterPro" id="IPR016181">
    <property type="entry name" value="Acyl_CoA_acyltransferase"/>
</dbReference>
<comment type="caution">
    <text evidence="2">The sequence shown here is derived from an EMBL/GenBank/DDBJ whole genome shotgun (WGS) entry which is preliminary data.</text>
</comment>
<dbReference type="RefSeq" id="WP_134749802.1">
    <property type="nucleotide sequence ID" value="NZ_MYFO02000007.1"/>
</dbReference>
<dbReference type="PROSITE" id="PS51186">
    <property type="entry name" value="GNAT"/>
    <property type="match status" value="1"/>
</dbReference>
<dbReference type="GO" id="GO:0016747">
    <property type="term" value="F:acyltransferase activity, transferring groups other than amino-acyl groups"/>
    <property type="evidence" value="ECO:0007669"/>
    <property type="project" value="InterPro"/>
</dbReference>
<gene>
    <name evidence="2" type="ORF">B5M42_03570</name>
</gene>
<organism evidence="2 3">
    <name type="scientific">Paenibacillus athensensis</name>
    <dbReference type="NCBI Taxonomy" id="1967502"/>
    <lineage>
        <taxon>Bacteria</taxon>
        <taxon>Bacillati</taxon>
        <taxon>Bacillota</taxon>
        <taxon>Bacilli</taxon>
        <taxon>Bacillales</taxon>
        <taxon>Paenibacillaceae</taxon>
        <taxon>Paenibacillus</taxon>
    </lineage>
</organism>
<dbReference type="OrthoDB" id="9811121at2"/>
<dbReference type="InterPro" id="IPR000182">
    <property type="entry name" value="GNAT_dom"/>
</dbReference>
<dbReference type="CDD" id="cd04301">
    <property type="entry name" value="NAT_SF"/>
    <property type="match status" value="1"/>
</dbReference>
<reference evidence="2 3" key="1">
    <citation type="submission" date="2017-03" db="EMBL/GenBank/DDBJ databases">
        <title>Isolation of Levoglucosan Utilizing Bacteria.</title>
        <authorList>
            <person name="Arya A.S."/>
        </authorList>
    </citation>
    <scope>NUCLEOTIDE SEQUENCE [LARGE SCALE GENOMIC DNA]</scope>
    <source>
        <strain evidence="2 3">MEC069</strain>
    </source>
</reference>
<feature type="domain" description="N-acetyltransferase" evidence="1">
    <location>
        <begin position="19"/>
        <end position="221"/>
    </location>
</feature>
<keyword evidence="3" id="KW-1185">Reference proteome</keyword>
<proteinExistence type="predicted"/>
<name>A0A4Y8Q9W8_9BACL</name>
<accession>A0A4Y8Q9W8</accession>
<sequence>MAAYWKRLYVFDGDRPVEAIVRPYTEADFADLIRIQQASFPPPFPSELWWNERQLREHVTRFPIGALCVTIGDRPVGSITGLRVSYDPHADEAHTWEAVTDGGYIRTHRPDGDTLYIVDICVLPECRKLGLGKLLMQSMYEVVVQLGLVRLLGGGRMPGYGRVADRKSPEAYVQDVLNGEERDPVLTFLLRCGRTPVALAPHYLDDEESGNYALLMEWRNPFLAAAQR</sequence>
<evidence type="ECO:0000313" key="3">
    <source>
        <dbReference type="Proteomes" id="UP000298246"/>
    </source>
</evidence>
<dbReference type="EMBL" id="MYFO01000003">
    <property type="protein sequence ID" value="TFE90914.1"/>
    <property type="molecule type" value="Genomic_DNA"/>
</dbReference>
<dbReference type="SUPFAM" id="SSF55729">
    <property type="entry name" value="Acyl-CoA N-acyltransferases (Nat)"/>
    <property type="match status" value="1"/>
</dbReference>
<evidence type="ECO:0000259" key="1">
    <source>
        <dbReference type="PROSITE" id="PS51186"/>
    </source>
</evidence>